<sequence length="183" mass="20467">MTSERTEFFFRPDLPPQAFVDRCWPFVAICTETVLPSGVYYGSAKSKKAALAKPKTLLTQDDFAAEANAWAKRFETKLVHTENLWSPEAEGFDLLFRRTKPPARVTASVIVERHGAALEDARCDLFLRRCLDGTGMYDLAVQHQSRPDGTIGLTFWRDGVVTSKETGAWAELDPVYAEHLAAV</sequence>
<gene>
    <name evidence="1" type="ORF">DU478_04070</name>
</gene>
<organism evidence="1 2">
    <name type="scientific">Thalassococcus profundi</name>
    <dbReference type="NCBI Taxonomy" id="2282382"/>
    <lineage>
        <taxon>Bacteria</taxon>
        <taxon>Pseudomonadati</taxon>
        <taxon>Pseudomonadota</taxon>
        <taxon>Alphaproteobacteria</taxon>
        <taxon>Rhodobacterales</taxon>
        <taxon>Roseobacteraceae</taxon>
        <taxon>Thalassococcus</taxon>
    </lineage>
</organism>
<evidence type="ECO:0000313" key="1">
    <source>
        <dbReference type="EMBL" id="RDD67843.1"/>
    </source>
</evidence>
<evidence type="ECO:0000313" key="2">
    <source>
        <dbReference type="Proteomes" id="UP000253977"/>
    </source>
</evidence>
<accession>A0A369TRH8</accession>
<reference evidence="1 2" key="1">
    <citation type="submission" date="2018-07" db="EMBL/GenBank/DDBJ databases">
        <title>Thalassococcus profundi sp. nov., a marine bacterium isolated from deep seawater of Okinawa Trough.</title>
        <authorList>
            <person name="Yu M."/>
        </authorList>
    </citation>
    <scope>NUCLEOTIDE SEQUENCE [LARGE SCALE GENOMIC DNA]</scope>
    <source>
        <strain evidence="1 2">WRAS1</strain>
    </source>
</reference>
<dbReference type="Proteomes" id="UP000253977">
    <property type="component" value="Unassembled WGS sequence"/>
</dbReference>
<name>A0A369TRH8_9RHOB</name>
<protein>
    <submittedName>
        <fullName evidence="1">Uncharacterized protein</fullName>
    </submittedName>
</protein>
<dbReference type="AlphaFoldDB" id="A0A369TRH8"/>
<dbReference type="RefSeq" id="WP_114509655.1">
    <property type="nucleotide sequence ID" value="NZ_QPMK01000002.1"/>
</dbReference>
<comment type="caution">
    <text evidence="1">The sequence shown here is derived from an EMBL/GenBank/DDBJ whole genome shotgun (WGS) entry which is preliminary data.</text>
</comment>
<proteinExistence type="predicted"/>
<dbReference type="EMBL" id="QPMK01000002">
    <property type="protein sequence ID" value="RDD67843.1"/>
    <property type="molecule type" value="Genomic_DNA"/>
</dbReference>
<keyword evidence="2" id="KW-1185">Reference proteome</keyword>